<dbReference type="Pfam" id="PF00581">
    <property type="entry name" value="Rhodanese"/>
    <property type="match status" value="1"/>
</dbReference>
<dbReference type="OrthoDB" id="3168at2157"/>
<sequence length="122" mass="13799">MSRIGPSELDDRLSSDNAFVLDVRPAAHYREDHIEGSYNVPVYDDLRRGDTESLDSHLAEIPDDQAVVTVCKAGIVARKATARLDERGYEATTLTGGFTGWRQYRERTILYRVASLLRRFVP</sequence>
<dbReference type="InterPro" id="IPR001763">
    <property type="entry name" value="Rhodanese-like_dom"/>
</dbReference>
<dbReference type="PANTHER" id="PTHR43031:SF1">
    <property type="entry name" value="PYRIDINE NUCLEOTIDE-DISULPHIDE OXIDOREDUCTASE"/>
    <property type="match status" value="1"/>
</dbReference>
<evidence type="ECO:0000313" key="2">
    <source>
        <dbReference type="EMBL" id="MBV0923837.1"/>
    </source>
</evidence>
<reference evidence="2 3" key="1">
    <citation type="submission" date="2021-06" db="EMBL/GenBank/DDBJ databases">
        <title>New haloarchaea isolates fom saline soil.</title>
        <authorList>
            <person name="Duran-Viseras A."/>
            <person name="Sanchez-Porro C.S."/>
            <person name="Ventosa A."/>
        </authorList>
    </citation>
    <scope>NUCLEOTIDE SEQUENCE [LARGE SCALE GENOMIC DNA]</scope>
    <source>
        <strain evidence="2 3">JCM 183640</strain>
    </source>
</reference>
<name>A0A8J7Y438_9EURY</name>
<dbReference type="EMBL" id="JAHQXF010000001">
    <property type="protein sequence ID" value="MBV0923837.1"/>
    <property type="molecule type" value="Genomic_DNA"/>
</dbReference>
<comment type="caution">
    <text evidence="2">The sequence shown here is derived from an EMBL/GenBank/DDBJ whole genome shotgun (WGS) entry which is preliminary data.</text>
</comment>
<accession>A0A8J7Y438</accession>
<dbReference type="PROSITE" id="PS50206">
    <property type="entry name" value="RHODANESE_3"/>
    <property type="match status" value="1"/>
</dbReference>
<evidence type="ECO:0000259" key="1">
    <source>
        <dbReference type="PROSITE" id="PS50206"/>
    </source>
</evidence>
<protein>
    <submittedName>
        <fullName evidence="2">Rhodanese-like domain-containing protein</fullName>
    </submittedName>
</protein>
<dbReference type="AlphaFoldDB" id="A0A8J7Y438"/>
<evidence type="ECO:0000313" key="3">
    <source>
        <dbReference type="Proteomes" id="UP000766550"/>
    </source>
</evidence>
<keyword evidence="3" id="KW-1185">Reference proteome</keyword>
<proteinExistence type="predicted"/>
<dbReference type="CDD" id="cd00158">
    <property type="entry name" value="RHOD"/>
    <property type="match status" value="1"/>
</dbReference>
<dbReference type="InterPro" id="IPR036873">
    <property type="entry name" value="Rhodanese-like_dom_sf"/>
</dbReference>
<dbReference type="SUPFAM" id="SSF52821">
    <property type="entry name" value="Rhodanese/Cell cycle control phosphatase"/>
    <property type="match status" value="1"/>
</dbReference>
<dbReference type="InterPro" id="IPR050229">
    <property type="entry name" value="GlpE_sulfurtransferase"/>
</dbReference>
<dbReference type="Gene3D" id="3.40.250.10">
    <property type="entry name" value="Rhodanese-like domain"/>
    <property type="match status" value="1"/>
</dbReference>
<dbReference type="PANTHER" id="PTHR43031">
    <property type="entry name" value="FAD-DEPENDENT OXIDOREDUCTASE"/>
    <property type="match status" value="1"/>
</dbReference>
<gene>
    <name evidence="2" type="ORF">KTS45_06435</name>
</gene>
<dbReference type="RefSeq" id="WP_162316938.1">
    <property type="nucleotide sequence ID" value="NZ_JAHQXF010000001.1"/>
</dbReference>
<dbReference type="SMART" id="SM00450">
    <property type="entry name" value="RHOD"/>
    <property type="match status" value="1"/>
</dbReference>
<dbReference type="Proteomes" id="UP000766550">
    <property type="component" value="Unassembled WGS sequence"/>
</dbReference>
<organism evidence="2 3">
    <name type="scientific">Haloarcula limicola</name>
    <dbReference type="NCBI Taxonomy" id="1429915"/>
    <lineage>
        <taxon>Archaea</taxon>
        <taxon>Methanobacteriati</taxon>
        <taxon>Methanobacteriota</taxon>
        <taxon>Stenosarchaea group</taxon>
        <taxon>Halobacteria</taxon>
        <taxon>Halobacteriales</taxon>
        <taxon>Haloarculaceae</taxon>
        <taxon>Haloarcula</taxon>
    </lineage>
</organism>
<feature type="domain" description="Rhodanese" evidence="1">
    <location>
        <begin position="14"/>
        <end position="110"/>
    </location>
</feature>